<keyword evidence="4" id="KW-0812">Transmembrane</keyword>
<evidence type="ECO:0000256" key="3">
    <source>
        <dbReference type="ARBA" id="ARBA00022679"/>
    </source>
</evidence>
<evidence type="ECO:0000256" key="1">
    <source>
        <dbReference type="ARBA" id="ARBA00005664"/>
    </source>
</evidence>
<evidence type="ECO:0000256" key="2">
    <source>
        <dbReference type="ARBA" id="ARBA00022676"/>
    </source>
</evidence>
<keyword evidence="2" id="KW-0328">Glycosyltransferase</keyword>
<dbReference type="PANTHER" id="PTHR31306:SF3">
    <property type="entry name" value="NUCLEOTIDE-DIPHOSPHO-SUGAR TRANSFERASE DOMAIN-CONTAINING PROTEIN"/>
    <property type="match status" value="1"/>
</dbReference>
<sequence length="405" mass="46087">MPPITCNRVVGLGIATFIVIVFLLATFHHGSRESIKQLKDAAQTSASQKLCSDDSPIFATPSPSFQNSISNLFDVIRQTTSASDYTDAYGKKFKLEHDTVWNEPLGSDVLIIDMDTRSPEGTNEVFGPDKLNWETATGKEGGGMLSASFMNHFLYAQIHGYDYKFFKAESLESKGLHNTWIKPFVLDLFLRDYKFVVFVDADATIQHLEVPLEWLFNRWGIGRNTSMAMPIDTMQILNGDKKASCDSKGKVTLNTGFVVAQSLPLTFEMLEAWRTCPEEKRYKGCKTWAQSWSHEQRAFSEYIRYDFNPDGHNIVEIPCNDAMGYPSLKKDNPHIISDCHGEFVRHHTIDKAMTKTSTDMAMLQSITEIMQSTLKKNRKEFLISEKGSKKQFFKDFKEKAESKQW</sequence>
<name>A0A6A5TI14_9PLEO</name>
<dbReference type="Gene3D" id="3.90.550.10">
    <property type="entry name" value="Spore Coat Polysaccharide Biosynthesis Protein SpsA, Chain A"/>
    <property type="match status" value="1"/>
</dbReference>
<reference evidence="5" key="1">
    <citation type="journal article" date="2020" name="Stud. Mycol.">
        <title>101 Dothideomycetes genomes: a test case for predicting lifestyles and emergence of pathogens.</title>
        <authorList>
            <person name="Haridas S."/>
            <person name="Albert R."/>
            <person name="Binder M."/>
            <person name="Bloem J."/>
            <person name="Labutti K."/>
            <person name="Salamov A."/>
            <person name="Andreopoulos B."/>
            <person name="Baker S."/>
            <person name="Barry K."/>
            <person name="Bills G."/>
            <person name="Bluhm B."/>
            <person name="Cannon C."/>
            <person name="Castanera R."/>
            <person name="Culley D."/>
            <person name="Daum C."/>
            <person name="Ezra D."/>
            <person name="Gonzalez J."/>
            <person name="Henrissat B."/>
            <person name="Kuo A."/>
            <person name="Liang C."/>
            <person name="Lipzen A."/>
            <person name="Lutzoni F."/>
            <person name="Magnuson J."/>
            <person name="Mondo S."/>
            <person name="Nolan M."/>
            <person name="Ohm R."/>
            <person name="Pangilinan J."/>
            <person name="Park H.-J."/>
            <person name="Ramirez L."/>
            <person name="Alfaro M."/>
            <person name="Sun H."/>
            <person name="Tritt A."/>
            <person name="Yoshinaga Y."/>
            <person name="Zwiers L.-H."/>
            <person name="Turgeon B."/>
            <person name="Goodwin S."/>
            <person name="Spatafora J."/>
            <person name="Crous P."/>
            <person name="Grigoriev I."/>
        </authorList>
    </citation>
    <scope>NUCLEOTIDE SEQUENCE</scope>
    <source>
        <strain evidence="5">CBS 675.92</strain>
    </source>
</reference>
<dbReference type="Pfam" id="PF05637">
    <property type="entry name" value="Glyco_transf_34"/>
    <property type="match status" value="1"/>
</dbReference>
<dbReference type="Proteomes" id="UP000800035">
    <property type="component" value="Unassembled WGS sequence"/>
</dbReference>
<dbReference type="PANTHER" id="PTHR31306">
    <property type="entry name" value="ALPHA-1,6-MANNOSYLTRANSFERASE MNN11-RELATED"/>
    <property type="match status" value="1"/>
</dbReference>
<gene>
    <name evidence="5" type="ORF">CC80DRAFT_519069</name>
</gene>
<dbReference type="GO" id="GO:0006487">
    <property type="term" value="P:protein N-linked glycosylation"/>
    <property type="evidence" value="ECO:0007669"/>
    <property type="project" value="TreeGrafter"/>
</dbReference>
<proteinExistence type="inferred from homology"/>
<organism evidence="5 6">
    <name type="scientific">Byssothecium circinans</name>
    <dbReference type="NCBI Taxonomy" id="147558"/>
    <lineage>
        <taxon>Eukaryota</taxon>
        <taxon>Fungi</taxon>
        <taxon>Dikarya</taxon>
        <taxon>Ascomycota</taxon>
        <taxon>Pezizomycotina</taxon>
        <taxon>Dothideomycetes</taxon>
        <taxon>Pleosporomycetidae</taxon>
        <taxon>Pleosporales</taxon>
        <taxon>Massarineae</taxon>
        <taxon>Massarinaceae</taxon>
        <taxon>Byssothecium</taxon>
    </lineage>
</organism>
<evidence type="ECO:0008006" key="7">
    <source>
        <dbReference type="Google" id="ProtNLM"/>
    </source>
</evidence>
<comment type="similarity">
    <text evidence="1">Belongs to the glycosyltransferase 34 family.</text>
</comment>
<feature type="transmembrane region" description="Helical" evidence="4">
    <location>
        <begin position="9"/>
        <end position="27"/>
    </location>
</feature>
<keyword evidence="4" id="KW-0472">Membrane</keyword>
<keyword evidence="6" id="KW-1185">Reference proteome</keyword>
<dbReference type="InterPro" id="IPR008630">
    <property type="entry name" value="Glyco_trans_34"/>
</dbReference>
<keyword evidence="3" id="KW-0808">Transferase</keyword>
<dbReference type="SUPFAM" id="SSF53448">
    <property type="entry name" value="Nucleotide-diphospho-sugar transferases"/>
    <property type="match status" value="1"/>
</dbReference>
<dbReference type="GO" id="GO:0000139">
    <property type="term" value="C:Golgi membrane"/>
    <property type="evidence" value="ECO:0007669"/>
    <property type="project" value="TreeGrafter"/>
</dbReference>
<protein>
    <recommendedName>
        <fullName evidence="7">Nucleotide-diphospho-sugar transferase domain-containing protein</fullName>
    </recommendedName>
</protein>
<accession>A0A6A5TI14</accession>
<dbReference type="OrthoDB" id="3763672at2759"/>
<dbReference type="GO" id="GO:0016757">
    <property type="term" value="F:glycosyltransferase activity"/>
    <property type="evidence" value="ECO:0007669"/>
    <property type="project" value="UniProtKB-KW"/>
</dbReference>
<evidence type="ECO:0000313" key="5">
    <source>
        <dbReference type="EMBL" id="KAF1951810.1"/>
    </source>
</evidence>
<dbReference type="EMBL" id="ML977014">
    <property type="protein sequence ID" value="KAF1951810.1"/>
    <property type="molecule type" value="Genomic_DNA"/>
</dbReference>
<evidence type="ECO:0000256" key="4">
    <source>
        <dbReference type="SAM" id="Phobius"/>
    </source>
</evidence>
<dbReference type="InterPro" id="IPR029044">
    <property type="entry name" value="Nucleotide-diphossugar_trans"/>
</dbReference>
<dbReference type="AlphaFoldDB" id="A0A6A5TI14"/>
<evidence type="ECO:0000313" key="6">
    <source>
        <dbReference type="Proteomes" id="UP000800035"/>
    </source>
</evidence>
<keyword evidence="4" id="KW-1133">Transmembrane helix</keyword>